<dbReference type="Pfam" id="PF12771">
    <property type="entry name" value="SusD-like_2"/>
    <property type="match status" value="1"/>
</dbReference>
<dbReference type="PROSITE" id="PS51257">
    <property type="entry name" value="PROKAR_LIPOPROTEIN"/>
    <property type="match status" value="1"/>
</dbReference>
<organism evidence="2 3">
    <name type="scientific">Dyadobacter psychrotolerans</name>
    <dbReference type="NCBI Taxonomy" id="2541721"/>
    <lineage>
        <taxon>Bacteria</taxon>
        <taxon>Pseudomonadati</taxon>
        <taxon>Bacteroidota</taxon>
        <taxon>Cytophagia</taxon>
        <taxon>Cytophagales</taxon>
        <taxon>Spirosomataceae</taxon>
        <taxon>Dyadobacter</taxon>
    </lineage>
</organism>
<sequence length="513" mass="56644">MKKSFIKYTLLAACSTLLLSSCDKDFVELNTNPNAVTVPNTPYIFSKAVYDGAAYSGNKGSLLFGLMQYTTSYNDVEGFGSKYVASQVNATGGVFTNAYPNQINEIGEVIKAVKDDPTKVNLYAVARIWRVYCFSRLTDLYGDIPYSEAGQGYNLSTFQPKYDTQSAIYADMLKELEASATSLDAANAATFGSSDLIYQGNIVKWKKLAYSLMLRLGMRLTKVEPATAQTWVTKAIAGGVIRDYADIAKVSYLSGGQNINKNPIAWQLLNDNYLRADGVNNTEGGKYQNVFINSLKANNDPRLSVLSVVYVNGVASSDESIQKGMPATINGTKPADFVTYSEPKQTTVLKVDAPLLLFTTAESNFLLAEAALKGWYTTETAASLYEKGVRAAMQQWDLISGTTNTISQARIDSYVTAHAFKTTGTMAQQLEQIYNEFWVGIFPDAQEVYNNYRRTGYPALVPNVYPGNATGGRIFRRFLYPVSEQTLNREAYNAAVQQQGTDDLLTRIWWDKP</sequence>
<dbReference type="OrthoDB" id="843771at2"/>
<comment type="caution">
    <text evidence="2">The sequence shown here is derived from an EMBL/GenBank/DDBJ whole genome shotgun (WGS) entry which is preliminary data.</text>
</comment>
<feature type="chain" id="PRO_5020511976" evidence="1">
    <location>
        <begin position="24"/>
        <end position="513"/>
    </location>
</feature>
<evidence type="ECO:0000313" key="2">
    <source>
        <dbReference type="EMBL" id="TDE17352.1"/>
    </source>
</evidence>
<keyword evidence="1" id="KW-0732">Signal</keyword>
<feature type="signal peptide" evidence="1">
    <location>
        <begin position="1"/>
        <end position="23"/>
    </location>
</feature>
<dbReference type="AlphaFoldDB" id="A0A4R5DSE3"/>
<protein>
    <submittedName>
        <fullName evidence="2">SusD/RagB family nutrient-binding outer membrane lipoprotein</fullName>
    </submittedName>
</protein>
<evidence type="ECO:0000256" key="1">
    <source>
        <dbReference type="SAM" id="SignalP"/>
    </source>
</evidence>
<gene>
    <name evidence="2" type="ORF">E0F88_05535</name>
</gene>
<dbReference type="SUPFAM" id="SSF48452">
    <property type="entry name" value="TPR-like"/>
    <property type="match status" value="1"/>
</dbReference>
<accession>A0A4R5DSE3</accession>
<name>A0A4R5DSE3_9BACT</name>
<reference evidence="2 3" key="1">
    <citation type="submission" date="2019-03" db="EMBL/GenBank/DDBJ databases">
        <title>Dyadobacter AR-3-6 sp. nov., isolated from arctic soil.</title>
        <authorList>
            <person name="Chaudhary D.K."/>
        </authorList>
    </citation>
    <scope>NUCLEOTIDE SEQUENCE [LARGE SCALE GENOMIC DNA]</scope>
    <source>
        <strain evidence="2 3">AR-3-6</strain>
    </source>
</reference>
<dbReference type="Gene3D" id="1.25.40.390">
    <property type="match status" value="1"/>
</dbReference>
<dbReference type="InterPro" id="IPR041662">
    <property type="entry name" value="SusD-like_2"/>
</dbReference>
<proteinExistence type="predicted"/>
<dbReference type="InterPro" id="IPR011990">
    <property type="entry name" value="TPR-like_helical_dom_sf"/>
</dbReference>
<evidence type="ECO:0000313" key="3">
    <source>
        <dbReference type="Proteomes" id="UP000294850"/>
    </source>
</evidence>
<dbReference type="Proteomes" id="UP000294850">
    <property type="component" value="Unassembled WGS sequence"/>
</dbReference>
<dbReference type="EMBL" id="SMFL01000002">
    <property type="protein sequence ID" value="TDE17352.1"/>
    <property type="molecule type" value="Genomic_DNA"/>
</dbReference>
<keyword evidence="2" id="KW-0449">Lipoprotein</keyword>
<keyword evidence="3" id="KW-1185">Reference proteome</keyword>
<dbReference type="RefSeq" id="WP_131957186.1">
    <property type="nucleotide sequence ID" value="NZ_SMFL01000002.1"/>
</dbReference>